<comment type="caution">
    <text evidence="2">The sequence shown here is derived from an EMBL/GenBank/DDBJ whole genome shotgun (WGS) entry which is preliminary data.</text>
</comment>
<organism evidence="2">
    <name type="scientific">Sesamum angustifolium</name>
    <dbReference type="NCBI Taxonomy" id="2727405"/>
    <lineage>
        <taxon>Eukaryota</taxon>
        <taxon>Viridiplantae</taxon>
        <taxon>Streptophyta</taxon>
        <taxon>Embryophyta</taxon>
        <taxon>Tracheophyta</taxon>
        <taxon>Spermatophyta</taxon>
        <taxon>Magnoliopsida</taxon>
        <taxon>eudicotyledons</taxon>
        <taxon>Gunneridae</taxon>
        <taxon>Pentapetalae</taxon>
        <taxon>asterids</taxon>
        <taxon>lamiids</taxon>
        <taxon>Lamiales</taxon>
        <taxon>Pedaliaceae</taxon>
        <taxon>Sesamum</taxon>
    </lineage>
</organism>
<dbReference type="AlphaFoldDB" id="A0AAW2NZW4"/>
<feature type="signal peptide" evidence="1">
    <location>
        <begin position="1"/>
        <end position="23"/>
    </location>
</feature>
<proteinExistence type="predicted"/>
<gene>
    <name evidence="2" type="ORF">Sangu_1104400</name>
</gene>
<accession>A0AAW2NZW4</accession>
<evidence type="ECO:0000256" key="1">
    <source>
        <dbReference type="SAM" id="SignalP"/>
    </source>
</evidence>
<sequence>MRKGGIGIGISSVCLLVTITTTATTPEANSKNLSTTSTAAKERPLAHLVPRTSDVRCVAALSTSFPASE</sequence>
<name>A0AAW2NZW4_9LAMI</name>
<protein>
    <recommendedName>
        <fullName evidence="3">Secreted protein</fullName>
    </recommendedName>
</protein>
<reference evidence="2" key="1">
    <citation type="submission" date="2020-06" db="EMBL/GenBank/DDBJ databases">
        <authorList>
            <person name="Li T."/>
            <person name="Hu X."/>
            <person name="Zhang T."/>
            <person name="Song X."/>
            <person name="Zhang H."/>
            <person name="Dai N."/>
            <person name="Sheng W."/>
            <person name="Hou X."/>
            <person name="Wei L."/>
        </authorList>
    </citation>
    <scope>NUCLEOTIDE SEQUENCE</scope>
    <source>
        <strain evidence="2">G01</strain>
        <tissue evidence="2">Leaf</tissue>
    </source>
</reference>
<feature type="chain" id="PRO_5044013896" description="Secreted protein" evidence="1">
    <location>
        <begin position="24"/>
        <end position="69"/>
    </location>
</feature>
<evidence type="ECO:0008006" key="3">
    <source>
        <dbReference type="Google" id="ProtNLM"/>
    </source>
</evidence>
<dbReference type="EMBL" id="JACGWK010000006">
    <property type="protein sequence ID" value="KAL0348766.1"/>
    <property type="molecule type" value="Genomic_DNA"/>
</dbReference>
<evidence type="ECO:0000313" key="2">
    <source>
        <dbReference type="EMBL" id="KAL0348766.1"/>
    </source>
</evidence>
<reference evidence="2" key="2">
    <citation type="journal article" date="2024" name="Plant">
        <title>Genomic evolution and insights into agronomic trait innovations of Sesamum species.</title>
        <authorList>
            <person name="Miao H."/>
            <person name="Wang L."/>
            <person name="Qu L."/>
            <person name="Liu H."/>
            <person name="Sun Y."/>
            <person name="Le M."/>
            <person name="Wang Q."/>
            <person name="Wei S."/>
            <person name="Zheng Y."/>
            <person name="Lin W."/>
            <person name="Duan Y."/>
            <person name="Cao H."/>
            <person name="Xiong S."/>
            <person name="Wang X."/>
            <person name="Wei L."/>
            <person name="Li C."/>
            <person name="Ma Q."/>
            <person name="Ju M."/>
            <person name="Zhao R."/>
            <person name="Li G."/>
            <person name="Mu C."/>
            <person name="Tian Q."/>
            <person name="Mei H."/>
            <person name="Zhang T."/>
            <person name="Gao T."/>
            <person name="Zhang H."/>
        </authorList>
    </citation>
    <scope>NUCLEOTIDE SEQUENCE</scope>
    <source>
        <strain evidence="2">G01</strain>
    </source>
</reference>
<keyword evidence="1" id="KW-0732">Signal</keyword>